<evidence type="ECO:0000313" key="2">
    <source>
        <dbReference type="Proteomes" id="UP001064048"/>
    </source>
</evidence>
<name>A0ACC0JVI1_CHOFU</name>
<sequence>MDTLTCANKNKQYKPSSKFSFKCLSAPLNFFLIKFILALRAVLCFFSTGGGLLVGLCVDDFGFVFGAARRGARGHSQATKTRASLVAVSQHMLTDVDKLPAVQLGDFVLQIELDDPSEAVREIARPDKDLHVPLENENWLVRFLRPCKFYPESAYELIKRYYAFKVKYSKHYDGLMPSKEQNIFNQDILTVLPTRDQHERWKPSKCSLDEAFKGCVLFLEAAMMEPVSQICGAVVIMDMEGLSLTQVWQFTPQYAKRLLDWLQLFKPFLKEKLRSRLVFIGKDWEKLHQYVGAKCLPEAYGGTLSVPKVTGPQWLELLMMCDKEFSAISSYGYAKKDEQALIPS</sequence>
<proteinExistence type="predicted"/>
<protein>
    <submittedName>
        <fullName evidence="1">Uncharacterized protein</fullName>
    </submittedName>
</protein>
<gene>
    <name evidence="1" type="ORF">MSG28_002414</name>
</gene>
<dbReference type="EMBL" id="CM046103">
    <property type="protein sequence ID" value="KAI8428179.1"/>
    <property type="molecule type" value="Genomic_DNA"/>
</dbReference>
<keyword evidence="2" id="KW-1185">Reference proteome</keyword>
<dbReference type="Proteomes" id="UP001064048">
    <property type="component" value="Chromosome 3"/>
</dbReference>
<accession>A0ACC0JVI1</accession>
<organism evidence="1 2">
    <name type="scientific">Choristoneura fumiferana</name>
    <name type="common">Spruce budworm moth</name>
    <name type="synonym">Archips fumiferana</name>
    <dbReference type="NCBI Taxonomy" id="7141"/>
    <lineage>
        <taxon>Eukaryota</taxon>
        <taxon>Metazoa</taxon>
        <taxon>Ecdysozoa</taxon>
        <taxon>Arthropoda</taxon>
        <taxon>Hexapoda</taxon>
        <taxon>Insecta</taxon>
        <taxon>Pterygota</taxon>
        <taxon>Neoptera</taxon>
        <taxon>Endopterygota</taxon>
        <taxon>Lepidoptera</taxon>
        <taxon>Glossata</taxon>
        <taxon>Ditrysia</taxon>
        <taxon>Tortricoidea</taxon>
        <taxon>Tortricidae</taxon>
        <taxon>Tortricinae</taxon>
        <taxon>Choristoneura</taxon>
    </lineage>
</organism>
<evidence type="ECO:0000313" key="1">
    <source>
        <dbReference type="EMBL" id="KAI8428179.1"/>
    </source>
</evidence>
<comment type="caution">
    <text evidence="1">The sequence shown here is derived from an EMBL/GenBank/DDBJ whole genome shotgun (WGS) entry which is preliminary data.</text>
</comment>
<reference evidence="1 2" key="1">
    <citation type="journal article" date="2022" name="Genome Biol. Evol.">
        <title>The Spruce Budworm Genome: Reconstructing the Evolutionary History of Antifreeze Proteins.</title>
        <authorList>
            <person name="Beliveau C."/>
            <person name="Gagne P."/>
            <person name="Picq S."/>
            <person name="Vernygora O."/>
            <person name="Keeling C.I."/>
            <person name="Pinkney K."/>
            <person name="Doucet D."/>
            <person name="Wen F."/>
            <person name="Johnston J.S."/>
            <person name="Maaroufi H."/>
            <person name="Boyle B."/>
            <person name="Laroche J."/>
            <person name="Dewar K."/>
            <person name="Juretic N."/>
            <person name="Blackburn G."/>
            <person name="Nisole A."/>
            <person name="Brunet B."/>
            <person name="Brandao M."/>
            <person name="Lumley L."/>
            <person name="Duan J."/>
            <person name="Quan G."/>
            <person name="Lucarotti C.J."/>
            <person name="Roe A.D."/>
            <person name="Sperling F.A.H."/>
            <person name="Levesque R.C."/>
            <person name="Cusson M."/>
        </authorList>
    </citation>
    <scope>NUCLEOTIDE SEQUENCE [LARGE SCALE GENOMIC DNA]</scope>
    <source>
        <strain evidence="1">Glfc:IPQL:Cfum</strain>
    </source>
</reference>